<dbReference type="Gene3D" id="3.40.50.790">
    <property type="match status" value="1"/>
</dbReference>
<dbReference type="Pfam" id="PF00687">
    <property type="entry name" value="Ribosomal_L1"/>
    <property type="match status" value="1"/>
</dbReference>
<keyword evidence="2" id="KW-1017">Isopeptide bond</keyword>
<feature type="compositionally biased region" description="Basic and acidic residues" evidence="11">
    <location>
        <begin position="346"/>
        <end position="363"/>
    </location>
</feature>
<evidence type="ECO:0000313" key="12">
    <source>
        <dbReference type="EnsemblMetazoa" id="XP_038068794.1"/>
    </source>
</evidence>
<dbReference type="RefSeq" id="XP_038068794.1">
    <property type="nucleotide sequence ID" value="XM_038212866.1"/>
</dbReference>
<dbReference type="Proteomes" id="UP000887568">
    <property type="component" value="Unplaced"/>
</dbReference>
<dbReference type="SUPFAM" id="SSF56808">
    <property type="entry name" value="Ribosomal protein L1"/>
    <property type="match status" value="1"/>
</dbReference>
<protein>
    <recommendedName>
        <fullName evidence="10">Ribosomal L1 domain-containing protein 1</fullName>
    </recommendedName>
</protein>
<dbReference type="InterPro" id="IPR028364">
    <property type="entry name" value="Ribosomal_uL1/biogenesis"/>
</dbReference>
<evidence type="ECO:0000256" key="5">
    <source>
        <dbReference type="ARBA" id="ARBA00022990"/>
    </source>
</evidence>
<evidence type="ECO:0000256" key="1">
    <source>
        <dbReference type="ARBA" id="ARBA00004604"/>
    </source>
</evidence>
<dbReference type="GO" id="GO:0005730">
    <property type="term" value="C:nucleolus"/>
    <property type="evidence" value="ECO:0007669"/>
    <property type="project" value="UniProtKB-SubCell"/>
</dbReference>
<evidence type="ECO:0000256" key="9">
    <source>
        <dbReference type="ARBA" id="ARBA00061550"/>
    </source>
</evidence>
<comment type="similarity">
    <text evidence="9">Belongs to the universal ribosomal protein uL1 family. Highly divergent.</text>
</comment>
<evidence type="ECO:0000256" key="7">
    <source>
        <dbReference type="ARBA" id="ARBA00023242"/>
    </source>
</evidence>
<reference evidence="12" key="1">
    <citation type="submission" date="2022-11" db="UniProtKB">
        <authorList>
            <consortium name="EnsemblMetazoa"/>
        </authorList>
    </citation>
    <scope>IDENTIFICATION</scope>
</reference>
<keyword evidence="13" id="KW-1185">Reference proteome</keyword>
<dbReference type="EnsemblMetazoa" id="XM_038212866.1">
    <property type="protein sequence ID" value="XP_038068794.1"/>
    <property type="gene ID" value="LOC119738125"/>
</dbReference>
<comment type="subcellular location">
    <subcellularLocation>
        <location evidence="1">Nucleus</location>
        <location evidence="1">Nucleolus</location>
    </subcellularLocation>
</comment>
<dbReference type="CDD" id="cd00403">
    <property type="entry name" value="Ribosomal_L1"/>
    <property type="match status" value="1"/>
</dbReference>
<feature type="compositionally biased region" description="Basic residues" evidence="11">
    <location>
        <begin position="301"/>
        <end position="311"/>
    </location>
</feature>
<keyword evidence="5" id="KW-0007">Acetylation</keyword>
<dbReference type="InterPro" id="IPR023674">
    <property type="entry name" value="Ribosomal_uL1-like"/>
</dbReference>
<evidence type="ECO:0000256" key="4">
    <source>
        <dbReference type="ARBA" id="ARBA00022843"/>
    </source>
</evidence>
<evidence type="ECO:0000256" key="8">
    <source>
        <dbReference type="ARBA" id="ARBA00054167"/>
    </source>
</evidence>
<sequence length="395" mass="44914">MAQEKPTLKGIEKSRLNEKTVREAAAALLAFHKKRNDQASQTVLLNEFSQIKLVISLWKIAGKKAKTYRIDIPHPLRTPETEVCLFTKDDDKLDTEATARHYQELLQSKGVTEVNEIMPLQVLKKEYKEFESRRQLAKRYDIFLADERVFRLMHVHLGKEFYRRKKYPITVDIKKGDLKSEILKAINATYFINTNRGNTNHLTAAHTGMTIDQVTENIMAAVQGVTASIPYGWYNIKSLYVRTDESVSLTLHTSLVFKGWDTNTDVNHRDIWRLKKQLEVTGDKALQAKPRISPEEDAKAKRFSKRSKKNPATKEAAKKSQSSEDAGGQKKATKRKAASEEEVDDLKDLVKKPARMLVKEKPKVGTSLRKAQMARKAKPGKVTPKSLSAKKTKGK</sequence>
<dbReference type="CTD" id="26156"/>
<organism evidence="12 13">
    <name type="scientific">Patiria miniata</name>
    <name type="common">Bat star</name>
    <name type="synonym">Asterina miniata</name>
    <dbReference type="NCBI Taxonomy" id="46514"/>
    <lineage>
        <taxon>Eukaryota</taxon>
        <taxon>Metazoa</taxon>
        <taxon>Echinodermata</taxon>
        <taxon>Eleutherozoa</taxon>
        <taxon>Asterozoa</taxon>
        <taxon>Asteroidea</taxon>
        <taxon>Valvatacea</taxon>
        <taxon>Valvatida</taxon>
        <taxon>Asterinidae</taxon>
        <taxon>Patiria</taxon>
    </lineage>
</organism>
<keyword evidence="7" id="KW-0539">Nucleus</keyword>
<name>A0A914AZ43_PATMI</name>
<evidence type="ECO:0000256" key="11">
    <source>
        <dbReference type="SAM" id="MobiDB-lite"/>
    </source>
</evidence>
<dbReference type="InterPro" id="IPR016095">
    <property type="entry name" value="Ribosomal_uL1_3-a/b-sand"/>
</dbReference>
<dbReference type="AlphaFoldDB" id="A0A914AZ43"/>
<feature type="region of interest" description="Disordered" evidence="11">
    <location>
        <begin position="285"/>
        <end position="395"/>
    </location>
</feature>
<keyword evidence="4" id="KW-0832">Ubl conjugation</keyword>
<proteinExistence type="inferred from homology"/>
<dbReference type="OrthoDB" id="10251727at2759"/>
<evidence type="ECO:0000256" key="6">
    <source>
        <dbReference type="ARBA" id="ARBA00023054"/>
    </source>
</evidence>
<evidence type="ECO:0000256" key="3">
    <source>
        <dbReference type="ARBA" id="ARBA00022553"/>
    </source>
</evidence>
<dbReference type="FunFam" id="3.40.50.790:FF:000004">
    <property type="entry name" value="Ribosomal L1 domain-containing 1-like 1"/>
    <property type="match status" value="1"/>
</dbReference>
<evidence type="ECO:0000256" key="10">
    <source>
        <dbReference type="ARBA" id="ARBA00070787"/>
    </source>
</evidence>
<keyword evidence="3" id="KW-0597">Phosphoprotein</keyword>
<keyword evidence="6" id="KW-0175">Coiled coil</keyword>
<comment type="function">
    <text evidence="8">Regulates cellular senescence through inhibition of PTEN translation. Acts as a pro-apoptotic regulator in response to DNA damage.</text>
</comment>
<evidence type="ECO:0000313" key="13">
    <source>
        <dbReference type="Proteomes" id="UP000887568"/>
    </source>
</evidence>
<evidence type="ECO:0000256" key="2">
    <source>
        <dbReference type="ARBA" id="ARBA00022499"/>
    </source>
</evidence>
<dbReference type="OMA" id="FRLMHVH"/>
<dbReference type="GeneID" id="119738125"/>
<accession>A0A914AZ43</accession>